<dbReference type="Proteomes" id="UP000256491">
    <property type="component" value="Unassembled WGS sequence"/>
</dbReference>
<reference evidence="1 2" key="1">
    <citation type="journal article" date="2010" name="Syst. Appl. Microbiol.">
        <title>Four new species of Chryseobacterium from the rhizosphere of coastal sand dune plants, Chryseobacterium elymi sp. nov., Chryseobacterium hagamense sp. nov., Chryseobacterium lathyri sp. nov. and Chryseobacterium rhizosphaerae sp. nov.</title>
        <authorList>
            <person name="Cho S.H."/>
            <person name="Lee K.S."/>
            <person name="Shin D.S."/>
            <person name="Han J.H."/>
            <person name="Park K.S."/>
            <person name="Lee C.H."/>
            <person name="Park K.H."/>
            <person name="Kim S.B."/>
        </authorList>
    </citation>
    <scope>NUCLEOTIDE SEQUENCE [LARGE SCALE GENOMIC DNA]</scope>
    <source>
        <strain evidence="1 2">KCTC 22548</strain>
    </source>
</reference>
<evidence type="ECO:0008006" key="3">
    <source>
        <dbReference type="Google" id="ProtNLM"/>
    </source>
</evidence>
<proteinExistence type="predicted"/>
<keyword evidence="2" id="KW-1185">Reference proteome</keyword>
<name>A0ABX9IKE3_9FLAO</name>
<sequence>MKANAQVGINTPIPTSTLDITAKNATGSTTNVDGLLIPRVDRQRAQSMTAVPVSTLIYVNSITTGSQTGTAANIDAAGYYYYDGTLWAKLNPPAPASVNIYNADGTLTGNRTVTQGANTLAFTGTANNAFSVDGNTFSVDASNHRVGIGTITPKNYLHISEPGQTSGITISYVKGQTITATGAGSDASGPGFYFENLSNTATNKVFKMNFTSNGNNDGILNFESVSDGASNSLRKLMSITTKGNVGIGTVVPSAALEINSNTNNISGLKFSRLNSSTPVGTGQAIGVDSSGNVITLATVSNVTAALDASTNSQGGPVTQYFDVYDTSWTTVPGTSQTMTIPDGGKAIFTNFMLGIDYFNAPPGSGAAYYTAKLFVDGAETNVFITTQEPGPGGLQAQFSLSTVKFLSAGNHTVDIRMRRTYNNGSASGAYMRCGVMSMSINSSFIN</sequence>
<protein>
    <recommendedName>
        <fullName evidence="3">C1q domain-containing protein</fullName>
    </recommendedName>
</protein>
<gene>
    <name evidence="1" type="ORF">DRF57_11555</name>
</gene>
<evidence type="ECO:0000313" key="2">
    <source>
        <dbReference type="Proteomes" id="UP000256491"/>
    </source>
</evidence>
<comment type="caution">
    <text evidence="1">The sequence shown here is derived from an EMBL/GenBank/DDBJ whole genome shotgun (WGS) entry which is preliminary data.</text>
</comment>
<dbReference type="EMBL" id="QNUF01000011">
    <property type="protein sequence ID" value="REC75301.1"/>
    <property type="molecule type" value="Genomic_DNA"/>
</dbReference>
<organism evidence="1 2">
    <name type="scientific">Chryseobacterium rhizosphaerae</name>
    <dbReference type="NCBI Taxonomy" id="395937"/>
    <lineage>
        <taxon>Bacteria</taxon>
        <taxon>Pseudomonadati</taxon>
        <taxon>Bacteroidota</taxon>
        <taxon>Flavobacteriia</taxon>
        <taxon>Flavobacteriales</taxon>
        <taxon>Weeksellaceae</taxon>
        <taxon>Chryseobacterium group</taxon>
        <taxon>Chryseobacterium</taxon>
    </lineage>
</organism>
<evidence type="ECO:0000313" key="1">
    <source>
        <dbReference type="EMBL" id="REC75301.1"/>
    </source>
</evidence>
<accession>A0ABX9IKE3</accession>